<organism evidence="3 4">
    <name type="scientific">Brachyspira pilosicoli P43/6/78</name>
    <dbReference type="NCBI Taxonomy" id="1042417"/>
    <lineage>
        <taxon>Bacteria</taxon>
        <taxon>Pseudomonadati</taxon>
        <taxon>Spirochaetota</taxon>
        <taxon>Spirochaetia</taxon>
        <taxon>Brachyspirales</taxon>
        <taxon>Brachyspiraceae</taxon>
        <taxon>Brachyspira</taxon>
    </lineage>
</organism>
<dbReference type="SUPFAM" id="SSF53613">
    <property type="entry name" value="Ribokinase-like"/>
    <property type="match status" value="1"/>
</dbReference>
<dbReference type="GO" id="GO:0016798">
    <property type="term" value="F:hydrolase activity, acting on glycosyl bonds"/>
    <property type="evidence" value="ECO:0007669"/>
    <property type="project" value="TreeGrafter"/>
</dbReference>
<evidence type="ECO:0000259" key="2">
    <source>
        <dbReference type="Pfam" id="PF00294"/>
    </source>
</evidence>
<dbReference type="InterPro" id="IPR029056">
    <property type="entry name" value="Ribokinase-like"/>
</dbReference>
<dbReference type="Proteomes" id="UP000010793">
    <property type="component" value="Chromosome"/>
</dbReference>
<dbReference type="CDD" id="cd01941">
    <property type="entry name" value="YeiC_kinase_like"/>
    <property type="match status" value="1"/>
</dbReference>
<dbReference type="GO" id="GO:0016301">
    <property type="term" value="F:kinase activity"/>
    <property type="evidence" value="ECO:0007669"/>
    <property type="project" value="UniProtKB-KW"/>
</dbReference>
<dbReference type="InterPro" id="IPR011611">
    <property type="entry name" value="PfkB_dom"/>
</dbReference>
<dbReference type="RefSeq" id="WP_013243558.1">
    <property type="nucleotide sequence ID" value="NC_019908.1"/>
</dbReference>
<evidence type="ECO:0000313" key="3">
    <source>
        <dbReference type="EMBL" id="AGA67569.1"/>
    </source>
</evidence>
<dbReference type="GO" id="GO:0046872">
    <property type="term" value="F:metal ion binding"/>
    <property type="evidence" value="ECO:0007669"/>
    <property type="project" value="UniProtKB-KW"/>
</dbReference>
<name>A0A3B6W1M1_BRAPL</name>
<dbReference type="AlphaFoldDB" id="A0A3B6W1M1"/>
<evidence type="ECO:0000313" key="4">
    <source>
        <dbReference type="Proteomes" id="UP000010793"/>
    </source>
</evidence>
<dbReference type="GeneID" id="56439181"/>
<gene>
    <name evidence="3" type="ORF">BPP43_12155</name>
</gene>
<evidence type="ECO:0000256" key="1">
    <source>
        <dbReference type="ARBA" id="ARBA00022723"/>
    </source>
</evidence>
<proteinExistence type="predicted"/>
<accession>A0A3B6W1M1</accession>
<dbReference type="PANTHER" id="PTHR42909">
    <property type="entry name" value="ZGC:136858"/>
    <property type="match status" value="1"/>
</dbReference>
<sequence length="309" mass="34441">MNEYIVSIGGSNIDIQGFSKENILLRESNPAKINICAGGVERNIVHNLSNLGLYNIKFITSIGNDIFGDILLNNIKSLNIDTSYIIKKGSSTTYMAIMNSDKDMYLAVSDMDDLDKNITIEYLDSIKDIIKNAKLITIDAVIKREIFEYLIKNFPDKKLLCDAVSVKKAENIKGLEKHIYALKLNSNEASFLLDKDISTIEEGLEAVSRFIDIGVSEIYITFAEKGICYASTKTKPAHLNAPKVNILNASGAGDAFMAGIIYSIYNNFDLDYKVKFAAIMSMLALESEETINNNISLENVQQRLKLIFN</sequence>
<feature type="domain" description="Carbohydrate kinase PfkB" evidence="2">
    <location>
        <begin position="3"/>
        <end position="293"/>
    </location>
</feature>
<dbReference type="GO" id="GO:0005737">
    <property type="term" value="C:cytoplasm"/>
    <property type="evidence" value="ECO:0007669"/>
    <property type="project" value="TreeGrafter"/>
</dbReference>
<keyword evidence="4" id="KW-1185">Reference proteome</keyword>
<protein>
    <submittedName>
        <fullName evidence="3">PfkB family carbohydrate kinase</fullName>
    </submittedName>
</protein>
<keyword evidence="1" id="KW-0479">Metal-binding</keyword>
<dbReference type="Pfam" id="PF00294">
    <property type="entry name" value="PfkB"/>
    <property type="match status" value="1"/>
</dbReference>
<keyword evidence="3" id="KW-0808">Transferase</keyword>
<dbReference type="PANTHER" id="PTHR42909:SF1">
    <property type="entry name" value="CARBOHYDRATE KINASE PFKB DOMAIN-CONTAINING PROTEIN"/>
    <property type="match status" value="1"/>
</dbReference>
<dbReference type="KEGG" id="bpip:BPP43_12155"/>
<reference evidence="3 4" key="1">
    <citation type="journal article" date="2013" name="Genome Announc.">
        <title>Complete Genome Sequence of the Porcine Strain Brachyspira pilosicoli P43/6/78(T.).</title>
        <authorList>
            <person name="Lin C."/>
            <person name="den Bakker H.C."/>
            <person name="Suzuki H."/>
            <person name="Lefebure T."/>
            <person name="Ponnala L."/>
            <person name="Sun Q."/>
            <person name="Stanhope M.J."/>
            <person name="Wiedmann M."/>
            <person name="Duhamel G.E."/>
        </authorList>
    </citation>
    <scope>NUCLEOTIDE SEQUENCE [LARGE SCALE GENOMIC DNA]</scope>
    <source>
        <strain evidence="3 4">P43/6/78</strain>
    </source>
</reference>
<dbReference type="GO" id="GO:0004730">
    <property type="term" value="F:pseudouridylate synthase activity"/>
    <property type="evidence" value="ECO:0007669"/>
    <property type="project" value="TreeGrafter"/>
</dbReference>
<dbReference type="EMBL" id="CP002873">
    <property type="protein sequence ID" value="AGA67569.1"/>
    <property type="molecule type" value="Genomic_DNA"/>
</dbReference>
<keyword evidence="3" id="KW-0418">Kinase</keyword>
<dbReference type="Gene3D" id="3.40.1190.20">
    <property type="match status" value="1"/>
</dbReference>